<gene>
    <name evidence="1" type="ORF">PDIGIT_LOCUS7300</name>
</gene>
<comment type="caution">
    <text evidence="1">The sequence shown here is derived from an EMBL/GenBank/DDBJ whole genome shotgun (WGS) entry which is preliminary data.</text>
</comment>
<name>A0A9W4UF88_9PLEO</name>
<proteinExistence type="predicted"/>
<sequence length="162" mass="18477">MKSTLKMISKCFIHRSGSNGSSPEAAKFMLLTDSISSVAPHTDIFETDLFHSDFDIWFAKSVFQYYFLEAIWKEHLGYAVVNPKAVLEQIEATYWKEPSQIAQGQRNSHYSNVELFNRIKAARTTDDDTTLQTFLEQVSMKVSLGCKRLLKENTAELEAAVR</sequence>
<organism evidence="1 2">
    <name type="scientific">Periconia digitata</name>
    <dbReference type="NCBI Taxonomy" id="1303443"/>
    <lineage>
        <taxon>Eukaryota</taxon>
        <taxon>Fungi</taxon>
        <taxon>Dikarya</taxon>
        <taxon>Ascomycota</taxon>
        <taxon>Pezizomycotina</taxon>
        <taxon>Dothideomycetes</taxon>
        <taxon>Pleosporomycetidae</taxon>
        <taxon>Pleosporales</taxon>
        <taxon>Massarineae</taxon>
        <taxon>Periconiaceae</taxon>
        <taxon>Periconia</taxon>
    </lineage>
</organism>
<accession>A0A9W4UF88</accession>
<evidence type="ECO:0000313" key="2">
    <source>
        <dbReference type="Proteomes" id="UP001152607"/>
    </source>
</evidence>
<keyword evidence="2" id="KW-1185">Reference proteome</keyword>
<reference evidence="1" key="1">
    <citation type="submission" date="2023-01" db="EMBL/GenBank/DDBJ databases">
        <authorList>
            <person name="Van Ghelder C."/>
            <person name="Rancurel C."/>
        </authorList>
    </citation>
    <scope>NUCLEOTIDE SEQUENCE</scope>
    <source>
        <strain evidence="1">CNCM I-4278</strain>
    </source>
</reference>
<dbReference type="EMBL" id="CAOQHR010000004">
    <property type="protein sequence ID" value="CAI6334244.1"/>
    <property type="molecule type" value="Genomic_DNA"/>
</dbReference>
<evidence type="ECO:0000313" key="1">
    <source>
        <dbReference type="EMBL" id="CAI6334244.1"/>
    </source>
</evidence>
<dbReference type="AlphaFoldDB" id="A0A9W4UF88"/>
<dbReference type="Proteomes" id="UP001152607">
    <property type="component" value="Unassembled WGS sequence"/>
</dbReference>
<protein>
    <submittedName>
        <fullName evidence="1">Uncharacterized protein</fullName>
    </submittedName>
</protein>